<name>A0A914KNM8_MELIC</name>
<dbReference type="WBParaSite" id="Minc3s00039g02278">
    <property type="protein sequence ID" value="Minc3s00039g02278"/>
    <property type="gene ID" value="Minc3s00039g02278"/>
</dbReference>
<comment type="caution">
    <text evidence="1">Lacks conserved residue(s) required for the propagation of feature annotation.</text>
</comment>
<keyword evidence="3" id="KW-1185">Reference proteome</keyword>
<feature type="disulfide bond" evidence="1">
    <location>
        <begin position="50"/>
        <end position="84"/>
    </location>
</feature>
<dbReference type="AlphaFoldDB" id="A0A914KNM8"/>
<sequence>MCTNGVCQSDRTKICMHASTGDDYCCTRAQGGGTGGGTGGGGTGGGGTDCTDNLGDCETKADLCIVAYAYEGMYRDCKKTCNQCGVCQNLGTDCPDRQKAGYCKMELYLDLMRWQCKEACNMCGDMTPPKGIPIG</sequence>
<proteinExistence type="predicted"/>
<dbReference type="Proteomes" id="UP000887563">
    <property type="component" value="Unplaced"/>
</dbReference>
<evidence type="ECO:0000313" key="3">
    <source>
        <dbReference type="Proteomes" id="UP000887563"/>
    </source>
</evidence>
<evidence type="ECO:0000313" key="4">
    <source>
        <dbReference type="WBParaSite" id="Minc3s00039g02278"/>
    </source>
</evidence>
<accession>A0A914KNM8</accession>
<protein>
    <submittedName>
        <fullName evidence="4">ShKT domain-containing protein</fullName>
    </submittedName>
</protein>
<reference evidence="4" key="1">
    <citation type="submission" date="2022-11" db="UniProtKB">
        <authorList>
            <consortium name="WormBaseParasite"/>
        </authorList>
    </citation>
    <scope>IDENTIFICATION</scope>
</reference>
<evidence type="ECO:0000259" key="2">
    <source>
        <dbReference type="PROSITE" id="PS51670"/>
    </source>
</evidence>
<feature type="domain" description="ShKT" evidence="2">
    <location>
        <begin position="87"/>
        <end position="123"/>
    </location>
</feature>
<dbReference type="SMART" id="SM00254">
    <property type="entry name" value="ShKT"/>
    <property type="match status" value="2"/>
</dbReference>
<keyword evidence="1" id="KW-1015">Disulfide bond</keyword>
<dbReference type="InterPro" id="IPR003582">
    <property type="entry name" value="ShKT_dom"/>
</dbReference>
<evidence type="ECO:0000256" key="1">
    <source>
        <dbReference type="PROSITE-ProRule" id="PRU01005"/>
    </source>
</evidence>
<organism evidence="3 4">
    <name type="scientific">Meloidogyne incognita</name>
    <name type="common">Southern root-knot nematode worm</name>
    <name type="synonym">Oxyuris incognita</name>
    <dbReference type="NCBI Taxonomy" id="6306"/>
    <lineage>
        <taxon>Eukaryota</taxon>
        <taxon>Metazoa</taxon>
        <taxon>Ecdysozoa</taxon>
        <taxon>Nematoda</taxon>
        <taxon>Chromadorea</taxon>
        <taxon>Rhabditida</taxon>
        <taxon>Tylenchina</taxon>
        <taxon>Tylenchomorpha</taxon>
        <taxon>Tylenchoidea</taxon>
        <taxon>Meloidogynidae</taxon>
        <taxon>Meloidogyninae</taxon>
        <taxon>Meloidogyne</taxon>
        <taxon>Meloidogyne incognita group</taxon>
    </lineage>
</organism>
<feature type="domain" description="ShKT" evidence="2">
    <location>
        <begin position="50"/>
        <end position="84"/>
    </location>
</feature>
<dbReference type="PROSITE" id="PS51670">
    <property type="entry name" value="SHKT"/>
    <property type="match status" value="2"/>
</dbReference>
<dbReference type="Gene3D" id="1.10.10.1940">
    <property type="match status" value="1"/>
</dbReference>
<dbReference type="Pfam" id="PF01549">
    <property type="entry name" value="ShK"/>
    <property type="match status" value="2"/>
</dbReference>